<evidence type="ECO:0000313" key="2">
    <source>
        <dbReference type="Proteomes" id="UP001205105"/>
    </source>
</evidence>
<dbReference type="Gene3D" id="2.130.10.10">
    <property type="entry name" value="YVTN repeat-like/Quinoprotein amine dehydrogenase"/>
    <property type="match status" value="1"/>
</dbReference>
<dbReference type="InterPro" id="IPR015943">
    <property type="entry name" value="WD40/YVTN_repeat-like_dom_sf"/>
</dbReference>
<sequence length="127" mass="13000">MNVVVAASASVGYVCGASSTYNASGGSATTIFKTTDGGATWFRLPGLRYPTQIAKNCYALLAPDASTVWAAMADGYLVKSADGGVTWALVSTPFSGSNQPSLRSICSPDGGLNIWALGTYNCEMGVA</sequence>
<dbReference type="SUPFAM" id="SSF110296">
    <property type="entry name" value="Oligoxyloglucan reducing end-specific cellobiohydrolase"/>
    <property type="match status" value="1"/>
</dbReference>
<evidence type="ECO:0000313" key="1">
    <source>
        <dbReference type="EMBL" id="KAI7843309.1"/>
    </source>
</evidence>
<comment type="caution">
    <text evidence="1">The sequence shown here is derived from an EMBL/GenBank/DDBJ whole genome shotgun (WGS) entry which is preliminary data.</text>
</comment>
<protein>
    <recommendedName>
        <fullName evidence="3">Photosynthesis system II assembly factor Ycf48/Hcf136-like domain-containing protein</fullName>
    </recommendedName>
</protein>
<accession>A0AAD5DVR9</accession>
<organism evidence="1 2">
    <name type="scientific">Chlorella ohadii</name>
    <dbReference type="NCBI Taxonomy" id="2649997"/>
    <lineage>
        <taxon>Eukaryota</taxon>
        <taxon>Viridiplantae</taxon>
        <taxon>Chlorophyta</taxon>
        <taxon>core chlorophytes</taxon>
        <taxon>Trebouxiophyceae</taxon>
        <taxon>Chlorellales</taxon>
        <taxon>Chlorellaceae</taxon>
        <taxon>Chlorella clade</taxon>
        <taxon>Chlorella</taxon>
    </lineage>
</organism>
<gene>
    <name evidence="1" type="ORF">COHA_003010</name>
</gene>
<dbReference type="AlphaFoldDB" id="A0AAD5DVR9"/>
<proteinExistence type="predicted"/>
<dbReference type="Proteomes" id="UP001205105">
    <property type="component" value="Unassembled WGS sequence"/>
</dbReference>
<evidence type="ECO:0008006" key="3">
    <source>
        <dbReference type="Google" id="ProtNLM"/>
    </source>
</evidence>
<dbReference type="EMBL" id="JADXDR010000040">
    <property type="protein sequence ID" value="KAI7843309.1"/>
    <property type="molecule type" value="Genomic_DNA"/>
</dbReference>
<name>A0AAD5DVR9_9CHLO</name>
<reference evidence="1" key="1">
    <citation type="submission" date="2020-11" db="EMBL/GenBank/DDBJ databases">
        <title>Chlorella ohadii genome sequencing and assembly.</title>
        <authorList>
            <person name="Murik O."/>
            <person name="Treves H."/>
            <person name="Kedem I."/>
            <person name="Shotland Y."/>
            <person name="Kaplan A."/>
        </authorList>
    </citation>
    <scope>NUCLEOTIDE SEQUENCE</scope>
    <source>
        <strain evidence="1">1</strain>
    </source>
</reference>
<keyword evidence="2" id="KW-1185">Reference proteome</keyword>